<protein>
    <recommendedName>
        <fullName evidence="5">Aminoglycoside phosphotransferase domain-containing protein</fullName>
    </recommendedName>
</protein>
<feature type="region of interest" description="Disordered" evidence="1">
    <location>
        <begin position="112"/>
        <end position="149"/>
    </location>
</feature>
<proteinExistence type="predicted"/>
<reference evidence="4" key="1">
    <citation type="journal article" date="2012" name="PLoS Genet.">
        <title>Comparative analysis of the genomes of two field isolates of the rice blast fungus Magnaporthe oryzae.</title>
        <authorList>
            <person name="Xue M."/>
            <person name="Yang J."/>
            <person name="Li Z."/>
            <person name="Hu S."/>
            <person name="Yao N."/>
            <person name="Dean R.A."/>
            <person name="Zhao W."/>
            <person name="Shen M."/>
            <person name="Zhang H."/>
            <person name="Li C."/>
            <person name="Liu L."/>
            <person name="Cao L."/>
            <person name="Xu X."/>
            <person name="Xing Y."/>
            <person name="Hsiang T."/>
            <person name="Zhang Z."/>
            <person name="Xu J.R."/>
            <person name="Peng Y.L."/>
        </authorList>
    </citation>
    <scope>NUCLEOTIDE SEQUENCE [LARGE SCALE GENOMIC DNA]</scope>
    <source>
        <strain evidence="4">P131</strain>
    </source>
</reference>
<accession>L7JAI8</accession>
<evidence type="ECO:0000313" key="4">
    <source>
        <dbReference type="EMBL" id="ELQ65246.1"/>
    </source>
</evidence>
<feature type="domain" description="Clr5" evidence="3">
    <location>
        <begin position="11"/>
        <end position="69"/>
    </location>
</feature>
<evidence type="ECO:0000256" key="1">
    <source>
        <dbReference type="SAM" id="MobiDB-lite"/>
    </source>
</evidence>
<dbReference type="SUPFAM" id="SSF56112">
    <property type="entry name" value="Protein kinase-like (PK-like)"/>
    <property type="match status" value="1"/>
</dbReference>
<evidence type="ECO:0000259" key="3">
    <source>
        <dbReference type="Pfam" id="PF14420"/>
    </source>
</evidence>
<gene>
    <name evidence="4" type="ORF">OOW_P131scaffold00513g2</name>
</gene>
<dbReference type="EMBL" id="JH795354">
    <property type="protein sequence ID" value="ELQ65246.1"/>
    <property type="molecule type" value="Genomic_DNA"/>
</dbReference>
<feature type="compositionally biased region" description="Low complexity" evidence="1">
    <location>
        <begin position="140"/>
        <end position="149"/>
    </location>
</feature>
<dbReference type="InterPro" id="IPR025676">
    <property type="entry name" value="Clr5_dom"/>
</dbReference>
<dbReference type="InterPro" id="IPR011009">
    <property type="entry name" value="Kinase-like_dom_sf"/>
</dbReference>
<dbReference type="InterPro" id="IPR002575">
    <property type="entry name" value="Aminoglycoside_PTrfase"/>
</dbReference>
<evidence type="ECO:0000259" key="2">
    <source>
        <dbReference type="Pfam" id="PF01636"/>
    </source>
</evidence>
<feature type="domain" description="Aminoglycoside phosphotransferase" evidence="2">
    <location>
        <begin position="242"/>
        <end position="386"/>
    </location>
</feature>
<dbReference type="Pfam" id="PF14420">
    <property type="entry name" value="Clr5"/>
    <property type="match status" value="1"/>
</dbReference>
<dbReference type="AlphaFoldDB" id="L7JAI8"/>
<organism>
    <name type="scientific">Pyricularia oryzae (strain P131)</name>
    <name type="common">Rice blast fungus</name>
    <name type="synonym">Magnaporthe oryzae</name>
    <dbReference type="NCBI Taxonomy" id="1143193"/>
    <lineage>
        <taxon>Eukaryota</taxon>
        <taxon>Fungi</taxon>
        <taxon>Dikarya</taxon>
        <taxon>Ascomycota</taxon>
        <taxon>Pezizomycotina</taxon>
        <taxon>Sordariomycetes</taxon>
        <taxon>Sordariomycetidae</taxon>
        <taxon>Magnaporthales</taxon>
        <taxon>Pyriculariaceae</taxon>
        <taxon>Pyricularia</taxon>
    </lineage>
</organism>
<sequence length="394" mass="43064">MSTARTARISDSQWDEVKPRIEQLFYEGIPLKCKDNSRETIPDILQRDFSLCVTVSQLEAKLKAWGFGKNLKLQEWATILPYNNINAVLISNLDGDDSVNAAGSALRLADEPEASSAAAAERSPRPRRPLPSGKLPAENARGAPSRARPPAGAVCLGCLRSALAGKQGSGDLAVCQETVPASGRCYKCVSGQSCEEIPAAARAAASRFLAAVASGDKKMIDKWRPVVEGVLEIWEEEKEGGGWNHERITNELRALKLVANNTKIPVPCVLDYGINADGTRYLTTERISGVSLGDFRKSGCKNHKNCDCLRQAEINALAFTERTVHPELEKLRSGKRGIEGFVIPPGWLEDNDAPWRGKGPWRTHPREQEDYVFQHGDLSAGNIMLDPATLRSLP</sequence>
<name>L7JAI8_PYRO1</name>
<evidence type="ECO:0008006" key="5">
    <source>
        <dbReference type="Google" id="ProtNLM"/>
    </source>
</evidence>
<dbReference type="Pfam" id="PF01636">
    <property type="entry name" value="APH"/>
    <property type="match status" value="1"/>
</dbReference>